<evidence type="ECO:0000313" key="2">
    <source>
        <dbReference type="EMBL" id="NOL39223.1"/>
    </source>
</evidence>
<accession>A0A7Y4KV76</accession>
<dbReference type="EMBL" id="JABJRC010000001">
    <property type="protein sequence ID" value="NOL39223.1"/>
    <property type="molecule type" value="Genomic_DNA"/>
</dbReference>
<proteinExistence type="predicted"/>
<gene>
    <name evidence="1" type="ORF">HNR71_003820</name>
    <name evidence="2" type="ORF">HPO96_03100</name>
</gene>
<keyword evidence="3" id="KW-1185">Reference proteome</keyword>
<dbReference type="Proteomes" id="UP000534306">
    <property type="component" value="Unassembled WGS sequence"/>
</dbReference>
<dbReference type="RefSeq" id="WP_171670800.1">
    <property type="nucleotide sequence ID" value="NZ_BAAAGT010000003.1"/>
</dbReference>
<name>A0A7Y4KV76_9ACTN</name>
<evidence type="ECO:0000313" key="3">
    <source>
        <dbReference type="Proteomes" id="UP000534306"/>
    </source>
</evidence>
<comment type="caution">
    <text evidence="2">The sequence shown here is derived from an EMBL/GenBank/DDBJ whole genome shotgun (WGS) entry which is preliminary data.</text>
</comment>
<dbReference type="AlphaFoldDB" id="A0A7Y4KV76"/>
<protein>
    <submittedName>
        <fullName evidence="2">Uncharacterized protein</fullName>
    </submittedName>
</protein>
<organism evidence="2 3">
    <name type="scientific">Kribbella sandramycini</name>
    <dbReference type="NCBI Taxonomy" id="60450"/>
    <lineage>
        <taxon>Bacteria</taxon>
        <taxon>Bacillati</taxon>
        <taxon>Actinomycetota</taxon>
        <taxon>Actinomycetes</taxon>
        <taxon>Propionibacteriales</taxon>
        <taxon>Kribbellaceae</taxon>
        <taxon>Kribbella</taxon>
    </lineage>
</organism>
<evidence type="ECO:0000313" key="1">
    <source>
        <dbReference type="EMBL" id="MBB6568183.1"/>
    </source>
</evidence>
<reference evidence="2 3" key="1">
    <citation type="submission" date="2020-05" db="EMBL/GenBank/DDBJ databases">
        <title>Genome sequence of Kribbella sandramycini ATCC 39419.</title>
        <authorList>
            <person name="Maclea K.S."/>
            <person name="Fair J.L."/>
        </authorList>
    </citation>
    <scope>NUCLEOTIDE SEQUENCE [LARGE SCALE GENOMIC DNA]</scope>
    <source>
        <strain evidence="2 3">ATCC 39419</strain>
    </source>
</reference>
<dbReference type="EMBL" id="JACHKF010000001">
    <property type="protein sequence ID" value="MBB6568183.1"/>
    <property type="molecule type" value="Genomic_DNA"/>
</dbReference>
<reference evidence="1 4" key="2">
    <citation type="submission" date="2020-08" db="EMBL/GenBank/DDBJ databases">
        <title>Sequencing the genomes of 1000 actinobacteria strains.</title>
        <authorList>
            <person name="Klenk H.-P."/>
        </authorList>
    </citation>
    <scope>NUCLEOTIDE SEQUENCE [LARGE SCALE GENOMIC DNA]</scope>
    <source>
        <strain evidence="1 4">DSM 15626</strain>
    </source>
</reference>
<evidence type="ECO:0000313" key="4">
    <source>
        <dbReference type="Proteomes" id="UP000553957"/>
    </source>
</evidence>
<sequence length="102" mass="10962">MGLRVGETVGVKGRQLRVTPLDVDCVPRVREYLIGLARRGETVAYGGLKRELGLPHALNGLGRLLDLVAVDCRRRGEPSLAVLVVNAVTQEVGETTTVAGWT</sequence>
<dbReference type="Proteomes" id="UP000553957">
    <property type="component" value="Unassembled WGS sequence"/>
</dbReference>